<dbReference type="EMBL" id="JACHEP010000002">
    <property type="protein sequence ID" value="MBB5323811.1"/>
    <property type="molecule type" value="Genomic_DNA"/>
</dbReference>
<sequence>MREAVRLRRSNVAYSTLVTIVMMCVKEQEGIVAEETVIEVLLAANNHCTITVAVVMKYGAEIIPICKKLQEQIVNEIGMMTPFTVQQVHIIVKRIA</sequence>
<dbReference type="AlphaFoldDB" id="A0A7W8INH3"/>
<organism evidence="2 3">
    <name type="scientific">Anoxybacteroides tepidamans</name>
    <dbReference type="NCBI Taxonomy" id="265948"/>
    <lineage>
        <taxon>Bacteria</taxon>
        <taxon>Bacillati</taxon>
        <taxon>Bacillota</taxon>
        <taxon>Bacilli</taxon>
        <taxon>Bacillales</taxon>
        <taxon>Anoxybacillaceae</taxon>
        <taxon>Anoxybacteroides</taxon>
    </lineage>
</organism>
<dbReference type="Proteomes" id="UP000520011">
    <property type="component" value="Unassembled WGS sequence"/>
</dbReference>
<comment type="caution">
    <text evidence="2">The sequence shown here is derived from an EMBL/GenBank/DDBJ whole genome shotgun (WGS) entry which is preliminary data.</text>
</comment>
<dbReference type="Pfam" id="PF03780">
    <property type="entry name" value="Asp23"/>
    <property type="match status" value="1"/>
</dbReference>
<evidence type="ECO:0000313" key="3">
    <source>
        <dbReference type="Proteomes" id="UP000520011"/>
    </source>
</evidence>
<evidence type="ECO:0000313" key="2">
    <source>
        <dbReference type="EMBL" id="MBB5323811.1"/>
    </source>
</evidence>
<gene>
    <name evidence="2" type="ORF">HNQ34_000903</name>
</gene>
<accession>A0A7W8INH3</accession>
<protein>
    <submittedName>
        <fullName evidence="2">Putative alkaline shock family protein YloU</fullName>
    </submittedName>
</protein>
<comment type="similarity">
    <text evidence="1">Belongs to the asp23 family.</text>
</comment>
<name>A0A7W8INH3_9BACL</name>
<evidence type="ECO:0000256" key="1">
    <source>
        <dbReference type="ARBA" id="ARBA00005721"/>
    </source>
</evidence>
<dbReference type="InterPro" id="IPR005531">
    <property type="entry name" value="Asp23"/>
</dbReference>
<keyword evidence="3" id="KW-1185">Reference proteome</keyword>
<dbReference type="RefSeq" id="WP_183251932.1">
    <property type="nucleotide sequence ID" value="NZ_JACHEP010000002.1"/>
</dbReference>
<reference evidence="2 3" key="1">
    <citation type="submission" date="2020-08" db="EMBL/GenBank/DDBJ databases">
        <title>Genomic Encyclopedia of Type Strains, Phase IV (KMG-IV): sequencing the most valuable type-strain genomes for metagenomic binning, comparative biology and taxonomic classification.</title>
        <authorList>
            <person name="Goeker M."/>
        </authorList>
    </citation>
    <scope>NUCLEOTIDE SEQUENCE [LARGE SCALE GENOMIC DNA]</scope>
    <source>
        <strain evidence="2 3">DSM 16325</strain>
    </source>
</reference>
<proteinExistence type="inferred from homology"/>